<dbReference type="Pfam" id="PF25873">
    <property type="entry name" value="WHD_MalT"/>
    <property type="match status" value="1"/>
</dbReference>
<dbReference type="InterPro" id="IPR059106">
    <property type="entry name" value="WHD_MalT"/>
</dbReference>
<dbReference type="EMBL" id="FTMI01000001">
    <property type="protein sequence ID" value="SIP87114.1"/>
    <property type="molecule type" value="Genomic_DNA"/>
</dbReference>
<dbReference type="InterPro" id="IPR027417">
    <property type="entry name" value="P-loop_NTPase"/>
</dbReference>
<dbReference type="RefSeq" id="WP_076403278.1">
    <property type="nucleotide sequence ID" value="NZ_FTMI01000001.1"/>
</dbReference>
<evidence type="ECO:0000313" key="2">
    <source>
        <dbReference type="EMBL" id="SIP87114.1"/>
    </source>
</evidence>
<accession>A0A1N6N4W6</accession>
<dbReference type="InterPro" id="IPR000792">
    <property type="entry name" value="Tscrpt_reg_LuxR_C"/>
</dbReference>
<sequence>MSVTDTTTFRLYGAPRPPHTELVRERLLDRLEVDAALRVVRGPAGAGKTSLLAEWSRRRATPGLWLSVIPEMSRTDLWRAVARRAARAGLVAFEAALGPAELAPDDVPGRLADAFLAVPGEVVVVIDDYQDVTDAAVHDDVLALLRLCPNLSVAVATSTVSPLEAASVGLELDRTVITADQLPLTRDETARMLRQAGVDLDPAEAHVLTGGQPLYLRVAMLAAEMAGSHGTPAHVQVADELLRAALEKQLEGAERPRLEQVLRRCAVADVLTADLAVALTREPAAPQLLWMLEERGLGAWERRPAGRVFVLFPVVRTFVAERVREEHPDEWGLAQLAAARWYLTNGYPVEALRHAVGAGDLGLASSAVSRYWGELLEPQALARLDVLKGLPQTDLRRWPLLAGALAIHHDSVPGERTEAIETYQLTLAALRPRARATSTTERVVLDVLESVALRSTNATQRALEPARRARQTLDELGVDERRELVRELPRLRAEVAMSFARAGADDEALATLEDLGGSPAVDPRTLYGLSLRALVLALRGDLPEAVRDLEVIEASPHAEVRAGRDDHLYRIARAIVCLERFDARGAQAHLDVLRPHLATLETRPVVATVQAYVDLVSFEPALGIERLRRYIESERGRRRISARDIDHLDYVSGLLGLARGQVGAVHSWLKVAPATSSLTWLLRAHVALLTGRWSTARDVLVAHTPPRTAAPRLRAAHAVLLAAALTHAEEETQARDALDKLAGVAEDRRLRFALALPARHDLLTLAELAARSKDQTAQRLIGDAEPVPELFAATADLPQPLSDREVVVLDTLMRHATAVDVSRSLTVSVNTVKSQLRSIYRKLGVRRREDALARGIELGLLPAQRPLPASGTDGR</sequence>
<dbReference type="SUPFAM" id="SSF52540">
    <property type="entry name" value="P-loop containing nucleoside triphosphate hydrolases"/>
    <property type="match status" value="1"/>
</dbReference>
<dbReference type="PROSITE" id="PS50043">
    <property type="entry name" value="HTH_LUXR_2"/>
    <property type="match status" value="1"/>
</dbReference>
<feature type="domain" description="HTH luxR-type" evidence="1">
    <location>
        <begin position="794"/>
        <end position="859"/>
    </location>
</feature>
<name>A0A1N6N4W6_9MICO</name>
<dbReference type="CDD" id="cd06170">
    <property type="entry name" value="LuxR_C_like"/>
    <property type="match status" value="1"/>
</dbReference>
<keyword evidence="3" id="KW-1185">Reference proteome</keyword>
<dbReference type="GO" id="GO:0006355">
    <property type="term" value="P:regulation of DNA-templated transcription"/>
    <property type="evidence" value="ECO:0007669"/>
    <property type="project" value="InterPro"/>
</dbReference>
<dbReference type="AlphaFoldDB" id="A0A1N6N4W6"/>
<dbReference type="Pfam" id="PF00196">
    <property type="entry name" value="GerE"/>
    <property type="match status" value="1"/>
</dbReference>
<dbReference type="SMART" id="SM00421">
    <property type="entry name" value="HTH_LUXR"/>
    <property type="match status" value="1"/>
</dbReference>
<dbReference type="InterPro" id="IPR036388">
    <property type="entry name" value="WH-like_DNA-bd_sf"/>
</dbReference>
<evidence type="ECO:0000259" key="1">
    <source>
        <dbReference type="PROSITE" id="PS50043"/>
    </source>
</evidence>
<organism evidence="2 3">
    <name type="scientific">Cellulosimicrobium aquatile</name>
    <dbReference type="NCBI Taxonomy" id="1612203"/>
    <lineage>
        <taxon>Bacteria</taxon>
        <taxon>Bacillati</taxon>
        <taxon>Actinomycetota</taxon>
        <taxon>Actinomycetes</taxon>
        <taxon>Micrococcales</taxon>
        <taxon>Promicromonosporaceae</taxon>
        <taxon>Cellulosimicrobium</taxon>
    </lineage>
</organism>
<dbReference type="Proteomes" id="UP000186235">
    <property type="component" value="Unassembled WGS sequence"/>
</dbReference>
<gene>
    <name evidence="2" type="ORF">SAMN05518682_0144</name>
</gene>
<dbReference type="Gene3D" id="1.10.10.10">
    <property type="entry name" value="Winged helix-like DNA-binding domain superfamily/Winged helix DNA-binding domain"/>
    <property type="match status" value="1"/>
</dbReference>
<reference evidence="3" key="1">
    <citation type="submission" date="2017-01" db="EMBL/GenBank/DDBJ databases">
        <authorList>
            <person name="Varghese N."/>
            <person name="Submissions S."/>
        </authorList>
    </citation>
    <scope>NUCLEOTIDE SEQUENCE [LARGE SCALE GENOMIC DNA]</scope>
    <source>
        <strain evidence="3">3bp</strain>
    </source>
</reference>
<evidence type="ECO:0000313" key="3">
    <source>
        <dbReference type="Proteomes" id="UP000186235"/>
    </source>
</evidence>
<dbReference type="GO" id="GO:0003677">
    <property type="term" value="F:DNA binding"/>
    <property type="evidence" value="ECO:0007669"/>
    <property type="project" value="InterPro"/>
</dbReference>
<dbReference type="InterPro" id="IPR016032">
    <property type="entry name" value="Sig_transdc_resp-reg_C-effctor"/>
</dbReference>
<proteinExistence type="predicted"/>
<dbReference type="SUPFAM" id="SSF46894">
    <property type="entry name" value="C-terminal effector domain of the bipartite response regulators"/>
    <property type="match status" value="1"/>
</dbReference>
<protein>
    <submittedName>
        <fullName evidence="2">LuxR family transcriptional regulator, maltose regulon positive regulatory protein</fullName>
    </submittedName>
</protein>